<dbReference type="PROSITE" id="PS01360">
    <property type="entry name" value="ZF_MYND_1"/>
    <property type="match status" value="1"/>
</dbReference>
<keyword evidence="8" id="KW-0805">Transcription regulation</keyword>
<evidence type="ECO:0000259" key="15">
    <source>
        <dbReference type="PROSITE" id="PS50014"/>
    </source>
</evidence>
<dbReference type="GO" id="GO:0034243">
    <property type="term" value="P:regulation of transcription elongation by RNA polymerase II"/>
    <property type="evidence" value="ECO:0007669"/>
    <property type="project" value="InterPro"/>
</dbReference>
<comment type="caution">
    <text evidence="18">The sequence shown here is derived from an EMBL/GenBank/DDBJ whole genome shotgun (WGS) entry which is preliminary data.</text>
</comment>
<dbReference type="InterPro" id="IPR013083">
    <property type="entry name" value="Znf_RING/FYVE/PHD"/>
</dbReference>
<keyword evidence="3" id="KW-0158">Chromosome</keyword>
<organism evidence="18 19">
    <name type="scientific">Trichinella nelsoni</name>
    <dbReference type="NCBI Taxonomy" id="6336"/>
    <lineage>
        <taxon>Eukaryota</taxon>
        <taxon>Metazoa</taxon>
        <taxon>Ecdysozoa</taxon>
        <taxon>Nematoda</taxon>
        <taxon>Enoplea</taxon>
        <taxon>Dorylaimia</taxon>
        <taxon>Trichinellida</taxon>
        <taxon>Trichinellidae</taxon>
        <taxon>Trichinella</taxon>
    </lineage>
</organism>
<dbReference type="Pfam" id="PF00439">
    <property type="entry name" value="Bromodomain"/>
    <property type="match status" value="1"/>
</dbReference>
<evidence type="ECO:0000256" key="12">
    <source>
        <dbReference type="PROSITE-ProRule" id="PRU00035"/>
    </source>
</evidence>
<dbReference type="InterPro" id="IPR011011">
    <property type="entry name" value="Znf_FYVE_PHD"/>
</dbReference>
<dbReference type="InterPro" id="IPR047269">
    <property type="entry name" value="ZMY11"/>
</dbReference>
<dbReference type="GO" id="GO:0140006">
    <property type="term" value="F:histone H3 reader activity"/>
    <property type="evidence" value="ECO:0007669"/>
    <property type="project" value="UniProtKB-ARBA"/>
</dbReference>
<dbReference type="PROSITE" id="PS01359">
    <property type="entry name" value="ZF_PHD_1"/>
    <property type="match status" value="1"/>
</dbReference>
<protein>
    <submittedName>
        <fullName evidence="18">Zinc finger MYND domain-containing protein 11</fullName>
    </submittedName>
</protein>
<dbReference type="PANTHER" id="PTHR46379:SF1">
    <property type="entry name" value="ZINC FINGER MYND DOMAIN-CONTAINING PROTEIN 11"/>
    <property type="match status" value="1"/>
</dbReference>
<dbReference type="CDD" id="cd15537">
    <property type="entry name" value="PHD_BS69"/>
    <property type="match status" value="1"/>
</dbReference>
<dbReference type="InterPro" id="IPR001487">
    <property type="entry name" value="Bromodomain"/>
</dbReference>
<dbReference type="Gene3D" id="1.20.920.10">
    <property type="entry name" value="Bromodomain-like"/>
    <property type="match status" value="1"/>
</dbReference>
<evidence type="ECO:0000256" key="7">
    <source>
        <dbReference type="ARBA" id="ARBA00022853"/>
    </source>
</evidence>
<feature type="non-terminal residue" evidence="18">
    <location>
        <position position="1"/>
    </location>
</feature>
<evidence type="ECO:0000313" key="18">
    <source>
        <dbReference type="EMBL" id="KRX27667.1"/>
    </source>
</evidence>
<dbReference type="EMBL" id="JYDL01000002">
    <property type="protein sequence ID" value="KRX27667.1"/>
    <property type="molecule type" value="Genomic_DNA"/>
</dbReference>
<dbReference type="Pfam" id="PF24324">
    <property type="entry name" value="MYND_ZMYND11_ZMYD8"/>
    <property type="match status" value="1"/>
</dbReference>
<evidence type="ECO:0000256" key="4">
    <source>
        <dbReference type="ARBA" id="ARBA00022723"/>
    </source>
</evidence>
<dbReference type="SUPFAM" id="SSF57903">
    <property type="entry name" value="FYVE/PHD zinc finger"/>
    <property type="match status" value="1"/>
</dbReference>
<dbReference type="SUPFAM" id="SSF144232">
    <property type="entry name" value="HIT/MYND zinc finger-like"/>
    <property type="match status" value="1"/>
</dbReference>
<dbReference type="STRING" id="6336.A0A0V0SMX3"/>
<dbReference type="InterPro" id="IPR002893">
    <property type="entry name" value="Znf_MYND"/>
</dbReference>
<dbReference type="GO" id="GO:0005634">
    <property type="term" value="C:nucleus"/>
    <property type="evidence" value="ECO:0007669"/>
    <property type="project" value="UniProtKB-SubCell"/>
</dbReference>
<evidence type="ECO:0000256" key="5">
    <source>
        <dbReference type="ARBA" id="ARBA00022771"/>
    </source>
</evidence>
<dbReference type="Gene3D" id="3.30.40.10">
    <property type="entry name" value="Zinc/RING finger domain, C3HC4 (zinc finger)"/>
    <property type="match status" value="1"/>
</dbReference>
<evidence type="ECO:0000256" key="13">
    <source>
        <dbReference type="PROSITE-ProRule" id="PRU00134"/>
    </source>
</evidence>
<evidence type="ECO:0000256" key="11">
    <source>
        <dbReference type="ARBA" id="ARBA00023242"/>
    </source>
</evidence>
<dbReference type="Gene3D" id="6.10.140.2220">
    <property type="match status" value="1"/>
</dbReference>
<sequence length="469" mass="54542">LKSLDFAFCNLMEAEYSHTVSPDVIRQLWAVINHLQGNSIEPTLNAISTKAEESFQWTFPETESNLVNCVNSKFLELDDSSVFRIPTHNSEEFREHDCFCYVCHEGGFVMPCHGCFRVFHNNCASGGTENSTEAFVCPVCQMMLREPKVDPTSLREYLEPMLDLANTTSGNVLLNLPARDESVGVNEYYLLIARNVDLSTIRQKLETGQYHNAKDFLLDFQLLLHNVIVVYGSIVNRESLLWGIYIFIIFVLVSSNIAQIASDVYQTVYAQIDSENVEAEIEGTEEGANEEAVEMSDAHLEYTDEMHALPSDVSQAQLYDESIIRDLPPHNCPHAPKFKRLIKELHDTWQLSYHEERDRLRNAIREKLTQKFMREQAREDREMQESFSKQLEESRQDLQSRYNQQLKAELKKLSDRHQRQLNELKKKQWCWSCENEAIYHCCWNTSYCSVECQQQHWPTHRATCRRKTE</sequence>
<evidence type="ECO:0000313" key="19">
    <source>
        <dbReference type="Proteomes" id="UP000054630"/>
    </source>
</evidence>
<accession>A0A0V0SMX3</accession>
<reference evidence="18 19" key="1">
    <citation type="submission" date="2015-01" db="EMBL/GenBank/DDBJ databases">
        <title>Evolution of Trichinella species and genotypes.</title>
        <authorList>
            <person name="Korhonen P.K."/>
            <person name="Edoardo P."/>
            <person name="Giuseppe L.R."/>
            <person name="Gasser R.B."/>
        </authorList>
    </citation>
    <scope>NUCLEOTIDE SEQUENCE [LARGE SCALE GENOMIC DNA]</scope>
    <source>
        <strain evidence="18">ISS37</strain>
    </source>
</reference>
<keyword evidence="7" id="KW-0156">Chromatin regulator</keyword>
<keyword evidence="19" id="KW-1185">Reference proteome</keyword>
<dbReference type="Proteomes" id="UP000054630">
    <property type="component" value="Unassembled WGS sequence"/>
</dbReference>
<dbReference type="GO" id="GO:0009966">
    <property type="term" value="P:regulation of signal transduction"/>
    <property type="evidence" value="ECO:0007669"/>
    <property type="project" value="TreeGrafter"/>
</dbReference>
<keyword evidence="11" id="KW-0539">Nucleus</keyword>
<keyword evidence="9 12" id="KW-0103">Bromodomain</keyword>
<dbReference type="SMART" id="SM00297">
    <property type="entry name" value="BROMO"/>
    <property type="match status" value="1"/>
</dbReference>
<dbReference type="InterPro" id="IPR019787">
    <property type="entry name" value="Znf_PHD-finger"/>
</dbReference>
<keyword evidence="4" id="KW-0479">Metal-binding</keyword>
<feature type="domain" description="MYND-type" evidence="17">
    <location>
        <begin position="430"/>
        <end position="464"/>
    </location>
</feature>
<comment type="subcellular location">
    <subcellularLocation>
        <location evidence="2">Chromosome</location>
    </subcellularLocation>
    <subcellularLocation>
        <location evidence="1">Nucleus</location>
    </subcellularLocation>
</comment>
<proteinExistence type="predicted"/>
<evidence type="ECO:0000259" key="17">
    <source>
        <dbReference type="PROSITE" id="PS50865"/>
    </source>
</evidence>
<dbReference type="InterPro" id="IPR019786">
    <property type="entry name" value="Zinc_finger_PHD-type_CS"/>
</dbReference>
<dbReference type="GO" id="GO:0003714">
    <property type="term" value="F:transcription corepressor activity"/>
    <property type="evidence" value="ECO:0007669"/>
    <property type="project" value="InterPro"/>
</dbReference>
<feature type="domain" description="Bromo" evidence="15">
    <location>
        <begin position="187"/>
        <end position="226"/>
    </location>
</feature>
<dbReference type="OrthoDB" id="6272564at2759"/>
<evidence type="ECO:0000256" key="10">
    <source>
        <dbReference type="ARBA" id="ARBA00023163"/>
    </source>
</evidence>
<evidence type="ECO:0000256" key="14">
    <source>
        <dbReference type="SAM" id="Coils"/>
    </source>
</evidence>
<dbReference type="PROSITE" id="PS50016">
    <property type="entry name" value="ZF_PHD_2"/>
    <property type="match status" value="1"/>
</dbReference>
<dbReference type="PROSITE" id="PS50865">
    <property type="entry name" value="ZF_MYND_2"/>
    <property type="match status" value="1"/>
</dbReference>
<feature type="coiled-coil region" evidence="14">
    <location>
        <begin position="388"/>
        <end position="427"/>
    </location>
</feature>
<evidence type="ECO:0000256" key="2">
    <source>
        <dbReference type="ARBA" id="ARBA00004286"/>
    </source>
</evidence>
<dbReference type="InterPro" id="IPR057053">
    <property type="entry name" value="MYND_ZMYND11_ZMYD8"/>
</dbReference>
<keyword evidence="10" id="KW-0804">Transcription</keyword>
<keyword evidence="14" id="KW-0175">Coiled coil</keyword>
<dbReference type="GO" id="GO:0005694">
    <property type="term" value="C:chromosome"/>
    <property type="evidence" value="ECO:0007669"/>
    <property type="project" value="UniProtKB-SubCell"/>
</dbReference>
<evidence type="ECO:0000256" key="3">
    <source>
        <dbReference type="ARBA" id="ARBA00022454"/>
    </source>
</evidence>
<keyword evidence="5 13" id="KW-0863">Zinc-finger</keyword>
<evidence type="ECO:0000259" key="16">
    <source>
        <dbReference type="PROSITE" id="PS50016"/>
    </source>
</evidence>
<dbReference type="PANTHER" id="PTHR46379">
    <property type="entry name" value="ZINC FINGER MYND DOMAIN-CONTAINING"/>
    <property type="match status" value="1"/>
</dbReference>
<name>A0A0V0SMX3_9BILA</name>
<dbReference type="InterPro" id="IPR001965">
    <property type="entry name" value="Znf_PHD"/>
</dbReference>
<evidence type="ECO:0000256" key="1">
    <source>
        <dbReference type="ARBA" id="ARBA00004123"/>
    </source>
</evidence>
<dbReference type="SUPFAM" id="SSF47370">
    <property type="entry name" value="Bromodomain"/>
    <property type="match status" value="1"/>
</dbReference>
<gene>
    <name evidence="18" type="primary">Zmynd11</name>
    <name evidence="18" type="ORF">T07_13386</name>
</gene>
<feature type="domain" description="PHD-type" evidence="16">
    <location>
        <begin position="97"/>
        <end position="143"/>
    </location>
</feature>
<keyword evidence="6" id="KW-0862">Zinc</keyword>
<evidence type="ECO:0000256" key="9">
    <source>
        <dbReference type="ARBA" id="ARBA00023117"/>
    </source>
</evidence>
<dbReference type="InterPro" id="IPR036427">
    <property type="entry name" value="Bromodomain-like_sf"/>
</dbReference>
<dbReference type="FunFam" id="6.10.140.2220:FF:000002">
    <property type="entry name" value="Protein kinase C-binding protein 1 isoform C"/>
    <property type="match status" value="1"/>
</dbReference>
<dbReference type="GO" id="GO:0008270">
    <property type="term" value="F:zinc ion binding"/>
    <property type="evidence" value="ECO:0007669"/>
    <property type="project" value="UniProtKB-KW"/>
</dbReference>
<dbReference type="PROSITE" id="PS50014">
    <property type="entry name" value="BROMODOMAIN_2"/>
    <property type="match status" value="1"/>
</dbReference>
<evidence type="ECO:0000256" key="6">
    <source>
        <dbReference type="ARBA" id="ARBA00022833"/>
    </source>
</evidence>
<dbReference type="SMART" id="SM00249">
    <property type="entry name" value="PHD"/>
    <property type="match status" value="1"/>
</dbReference>
<dbReference type="AlphaFoldDB" id="A0A0V0SMX3"/>
<evidence type="ECO:0000256" key="8">
    <source>
        <dbReference type="ARBA" id="ARBA00023015"/>
    </source>
</evidence>